<dbReference type="KEGG" id="dfs:HGD76_07560"/>
<dbReference type="InterPro" id="IPR002750">
    <property type="entry name" value="CobE/GbiG_C"/>
</dbReference>
<organism evidence="2 3">
    <name type="scientific">Dolichospermum flos-aquae CCAP 1403/13F</name>
    <dbReference type="NCBI Taxonomy" id="315271"/>
    <lineage>
        <taxon>Bacteria</taxon>
        <taxon>Bacillati</taxon>
        <taxon>Cyanobacteriota</taxon>
        <taxon>Cyanophyceae</taxon>
        <taxon>Nostocales</taxon>
        <taxon>Aphanizomenonaceae</taxon>
        <taxon>Dolichospermum</taxon>
    </lineage>
</organism>
<feature type="domain" description="CobE/GbiG C-terminal" evidence="1">
    <location>
        <begin position="6"/>
        <end position="134"/>
    </location>
</feature>
<dbReference type="RefSeq" id="WP_168695402.1">
    <property type="nucleotide sequence ID" value="NZ_CP051206.1"/>
</dbReference>
<gene>
    <name evidence="2" type="ORF">HGD76_07560</name>
</gene>
<dbReference type="InterPro" id="IPR036518">
    <property type="entry name" value="CobE/GbiG_C_sf"/>
</dbReference>
<evidence type="ECO:0000313" key="2">
    <source>
        <dbReference type="EMBL" id="QJB44069.1"/>
    </source>
</evidence>
<dbReference type="Proteomes" id="UP000502433">
    <property type="component" value="Chromosome"/>
</dbReference>
<dbReference type="Gene3D" id="3.30.420.180">
    <property type="entry name" value="CobE/GbiG C-terminal domain"/>
    <property type="match status" value="1"/>
</dbReference>
<dbReference type="EMBL" id="CP051206">
    <property type="protein sequence ID" value="QJB44069.1"/>
    <property type="molecule type" value="Genomic_DNA"/>
</dbReference>
<dbReference type="PANTHER" id="PTHR37477:SF1">
    <property type="entry name" value="COBALT-PRECORRIN-5A HYDROLASE"/>
    <property type="match status" value="1"/>
</dbReference>
<sequence length="141" mass="15389">MVIKKLWVGIGCQKGISQQLINLVIKKVFQENQLIYHEIAGIATIDKKASEIGLLEFCNLEKLPLKTFSAELLNNVFVPNPNNTITKLVGTSSVAEASAILAASEITSKEIMLLVPKQIFRLPEAPATITVAVAKSENLIF</sequence>
<protein>
    <submittedName>
        <fullName evidence="2">Cobalamin biosynthesis protein</fullName>
    </submittedName>
</protein>
<name>A0A6H2BZC4_DOLFA</name>
<accession>A0A6H2BZC4</accession>
<evidence type="ECO:0000313" key="3">
    <source>
        <dbReference type="Proteomes" id="UP000502433"/>
    </source>
</evidence>
<dbReference type="PANTHER" id="PTHR37477">
    <property type="entry name" value="COBALT-PRECORRIN-5A HYDROLASE"/>
    <property type="match status" value="1"/>
</dbReference>
<dbReference type="GO" id="GO:0009236">
    <property type="term" value="P:cobalamin biosynthetic process"/>
    <property type="evidence" value="ECO:0007669"/>
    <property type="project" value="InterPro"/>
</dbReference>
<dbReference type="Pfam" id="PF01890">
    <property type="entry name" value="CbiG_C"/>
    <property type="match status" value="1"/>
</dbReference>
<proteinExistence type="predicted"/>
<evidence type="ECO:0000259" key="1">
    <source>
        <dbReference type="Pfam" id="PF01890"/>
    </source>
</evidence>
<reference evidence="2 3" key="1">
    <citation type="submission" date="2020-04" db="EMBL/GenBank/DDBJ databases">
        <title>Genome-Wide Identification of 5-Methylcytosine Sites in Bacterial Genomes By High-Throughput Sequencing of MspJI Restriction Fragments.</title>
        <authorList>
            <person name="Wu V."/>
        </authorList>
    </citation>
    <scope>NUCLEOTIDE SEQUENCE [LARGE SCALE GENOMIC DNA]</scope>
    <source>
        <strain evidence="2 3">CCAP 1403/13f</strain>
    </source>
</reference>
<reference evidence="2 3" key="2">
    <citation type="submission" date="2020-04" db="EMBL/GenBank/DDBJ databases">
        <authorList>
            <person name="Fomenkov A."/>
            <person name="Anton B.P."/>
            <person name="Roberts R.J."/>
        </authorList>
    </citation>
    <scope>NUCLEOTIDE SEQUENCE [LARGE SCALE GENOMIC DNA]</scope>
    <source>
        <strain evidence="2 3">CCAP 1403/13f</strain>
    </source>
</reference>
<dbReference type="SUPFAM" id="SSF159664">
    <property type="entry name" value="CobE/GbiG C-terminal domain-like"/>
    <property type="match status" value="1"/>
</dbReference>
<dbReference type="AlphaFoldDB" id="A0A6H2BZC4"/>
<dbReference type="InterPro" id="IPR052553">
    <property type="entry name" value="CbiG_hydrolase"/>
</dbReference>